<evidence type="ECO:0000313" key="2">
    <source>
        <dbReference type="EMBL" id="SKM68733.1"/>
    </source>
</evidence>
<feature type="region of interest" description="Disordered" evidence="1">
    <location>
        <begin position="74"/>
        <end position="117"/>
    </location>
</feature>
<protein>
    <submittedName>
        <fullName evidence="2">Uncharacterized protein</fullName>
    </submittedName>
</protein>
<feature type="compositionally biased region" description="Low complexity" evidence="1">
    <location>
        <begin position="79"/>
        <end position="93"/>
    </location>
</feature>
<feature type="compositionally biased region" description="Basic and acidic residues" evidence="1">
    <location>
        <begin position="105"/>
        <end position="117"/>
    </location>
</feature>
<reference evidence="2 3" key="1">
    <citation type="submission" date="2016-11" db="EMBL/GenBank/DDBJ databases">
        <authorList>
            <consortium name="Pathogen Informatics"/>
        </authorList>
    </citation>
    <scope>NUCLEOTIDE SEQUENCE [LARGE SCALE GENOMIC DNA]</scope>
    <source>
        <strain evidence="2 3">911</strain>
    </source>
</reference>
<name>A0A1U0ZSX2_9MYCO</name>
<accession>A0A1U0ZSX2</accession>
<dbReference type="EMBL" id="FVGW01000012">
    <property type="protein sequence ID" value="SKM68733.1"/>
    <property type="molecule type" value="Genomic_DNA"/>
</dbReference>
<evidence type="ECO:0000256" key="1">
    <source>
        <dbReference type="SAM" id="MobiDB-lite"/>
    </source>
</evidence>
<evidence type="ECO:0000313" key="3">
    <source>
        <dbReference type="Proteomes" id="UP000190074"/>
    </source>
</evidence>
<sequence>MPRFRNTVGGSVVNIDDGLATRLAITGNPAWEPLEEHAHPATTEGAATLTGAETASLIDLDLVVSSETFAAIVPEHPENTAAAPAEPKAPTKGKPARKPSPTDPEGAKDASGTDHDL</sequence>
<organism evidence="2 3">
    <name type="scientific">Mycobacteroides abscessus subsp. massiliense</name>
    <dbReference type="NCBI Taxonomy" id="1962118"/>
    <lineage>
        <taxon>Bacteria</taxon>
        <taxon>Bacillati</taxon>
        <taxon>Actinomycetota</taxon>
        <taxon>Actinomycetes</taxon>
        <taxon>Mycobacteriales</taxon>
        <taxon>Mycobacteriaceae</taxon>
        <taxon>Mycobacteroides</taxon>
        <taxon>Mycobacteroides abscessus</taxon>
    </lineage>
</organism>
<proteinExistence type="predicted"/>
<dbReference type="Proteomes" id="UP000190074">
    <property type="component" value="Unassembled WGS sequence"/>
</dbReference>
<dbReference type="AlphaFoldDB" id="A0A1U0ZSX2"/>
<gene>
    <name evidence="2" type="ORF">SAMEA2259716_04791</name>
</gene>